<dbReference type="PROSITE" id="PS50043">
    <property type="entry name" value="HTH_LUXR_2"/>
    <property type="match status" value="1"/>
</dbReference>
<proteinExistence type="predicted"/>
<name>A0A518BA55_9BACT</name>
<organism evidence="6 7">
    <name type="scientific">Kolteria novifilia</name>
    <dbReference type="NCBI Taxonomy" id="2527975"/>
    <lineage>
        <taxon>Bacteria</taxon>
        <taxon>Pseudomonadati</taxon>
        <taxon>Planctomycetota</taxon>
        <taxon>Planctomycetia</taxon>
        <taxon>Kolteriales</taxon>
        <taxon>Kolteriaceae</taxon>
        <taxon>Kolteria</taxon>
    </lineage>
</organism>
<comment type="caution">
    <text evidence="3">Lacks conserved residue(s) required for the propagation of feature annotation.</text>
</comment>
<dbReference type="CDD" id="cd17535">
    <property type="entry name" value="REC_NarL-like"/>
    <property type="match status" value="1"/>
</dbReference>
<dbReference type="PROSITE" id="PS50110">
    <property type="entry name" value="RESPONSE_REGULATORY"/>
    <property type="match status" value="1"/>
</dbReference>
<reference evidence="6 7" key="1">
    <citation type="submission" date="2019-02" db="EMBL/GenBank/DDBJ databases">
        <title>Deep-cultivation of Planctomycetes and their phenomic and genomic characterization uncovers novel biology.</title>
        <authorList>
            <person name="Wiegand S."/>
            <person name="Jogler M."/>
            <person name="Boedeker C."/>
            <person name="Pinto D."/>
            <person name="Vollmers J."/>
            <person name="Rivas-Marin E."/>
            <person name="Kohn T."/>
            <person name="Peeters S.H."/>
            <person name="Heuer A."/>
            <person name="Rast P."/>
            <person name="Oberbeckmann S."/>
            <person name="Bunk B."/>
            <person name="Jeske O."/>
            <person name="Meyerdierks A."/>
            <person name="Storesund J.E."/>
            <person name="Kallscheuer N."/>
            <person name="Luecker S."/>
            <person name="Lage O.M."/>
            <person name="Pohl T."/>
            <person name="Merkel B.J."/>
            <person name="Hornburger P."/>
            <person name="Mueller R.-W."/>
            <person name="Bruemmer F."/>
            <person name="Labrenz M."/>
            <person name="Spormann A.M."/>
            <person name="Op den Camp H."/>
            <person name="Overmann J."/>
            <person name="Amann R."/>
            <person name="Jetten M.S.M."/>
            <person name="Mascher T."/>
            <person name="Medema M.H."/>
            <person name="Devos D.P."/>
            <person name="Kaster A.-K."/>
            <person name="Ovreas L."/>
            <person name="Rohde M."/>
            <person name="Galperin M.Y."/>
            <person name="Jogler C."/>
        </authorList>
    </citation>
    <scope>NUCLEOTIDE SEQUENCE [LARGE SCALE GENOMIC DNA]</scope>
    <source>
        <strain evidence="6 7">Pan216</strain>
    </source>
</reference>
<dbReference type="Pfam" id="PF00072">
    <property type="entry name" value="Response_reg"/>
    <property type="match status" value="1"/>
</dbReference>
<keyword evidence="7" id="KW-1185">Reference proteome</keyword>
<dbReference type="Pfam" id="PF00196">
    <property type="entry name" value="GerE"/>
    <property type="match status" value="1"/>
</dbReference>
<dbReference type="PRINTS" id="PR00038">
    <property type="entry name" value="HTHLUXR"/>
</dbReference>
<dbReference type="InterPro" id="IPR039420">
    <property type="entry name" value="WalR-like"/>
</dbReference>
<dbReference type="CDD" id="cd06170">
    <property type="entry name" value="LuxR_C_like"/>
    <property type="match status" value="1"/>
</dbReference>
<dbReference type="InterPro" id="IPR016032">
    <property type="entry name" value="Sig_transdc_resp-reg_C-effctor"/>
</dbReference>
<dbReference type="KEGG" id="knv:Pan216_47470"/>
<dbReference type="GO" id="GO:0006355">
    <property type="term" value="P:regulation of DNA-templated transcription"/>
    <property type="evidence" value="ECO:0007669"/>
    <property type="project" value="InterPro"/>
</dbReference>
<dbReference type="SUPFAM" id="SSF52172">
    <property type="entry name" value="CheY-like"/>
    <property type="match status" value="1"/>
</dbReference>
<dbReference type="InterPro" id="IPR011006">
    <property type="entry name" value="CheY-like_superfamily"/>
</dbReference>
<dbReference type="EMBL" id="CP036279">
    <property type="protein sequence ID" value="QDU63866.1"/>
    <property type="molecule type" value="Genomic_DNA"/>
</dbReference>
<feature type="domain" description="Response regulatory" evidence="5">
    <location>
        <begin position="12"/>
        <end position="128"/>
    </location>
</feature>
<evidence type="ECO:0000259" key="5">
    <source>
        <dbReference type="PROSITE" id="PS50110"/>
    </source>
</evidence>
<dbReference type="SMART" id="SM00421">
    <property type="entry name" value="HTH_LUXR"/>
    <property type="match status" value="1"/>
</dbReference>
<evidence type="ECO:0000259" key="4">
    <source>
        <dbReference type="PROSITE" id="PS50043"/>
    </source>
</evidence>
<dbReference type="RefSeq" id="WP_145261655.1">
    <property type="nucleotide sequence ID" value="NZ_CP036279.1"/>
</dbReference>
<gene>
    <name evidence="6" type="primary">vraR</name>
    <name evidence="6" type="ORF">Pan216_47470</name>
</gene>
<dbReference type="SUPFAM" id="SSF46894">
    <property type="entry name" value="C-terminal effector domain of the bipartite response regulators"/>
    <property type="match status" value="1"/>
</dbReference>
<dbReference type="InterPro" id="IPR000792">
    <property type="entry name" value="Tscrpt_reg_LuxR_C"/>
</dbReference>
<evidence type="ECO:0000256" key="3">
    <source>
        <dbReference type="PROSITE-ProRule" id="PRU00169"/>
    </source>
</evidence>
<evidence type="ECO:0000313" key="7">
    <source>
        <dbReference type="Proteomes" id="UP000317093"/>
    </source>
</evidence>
<evidence type="ECO:0000256" key="2">
    <source>
        <dbReference type="ARBA" id="ARBA00023125"/>
    </source>
</evidence>
<dbReference type="AlphaFoldDB" id="A0A518BA55"/>
<feature type="domain" description="HTH luxR-type" evidence="4">
    <location>
        <begin position="155"/>
        <end position="220"/>
    </location>
</feature>
<keyword evidence="1" id="KW-0597">Phosphoprotein</keyword>
<dbReference type="GO" id="GO:0003677">
    <property type="term" value="F:DNA binding"/>
    <property type="evidence" value="ECO:0007669"/>
    <property type="project" value="UniProtKB-KW"/>
</dbReference>
<dbReference type="InterPro" id="IPR001789">
    <property type="entry name" value="Sig_transdc_resp-reg_receiver"/>
</dbReference>
<sequence length="224" mass="24616">MSDSNSSEASISILLASSETFVRESVQSLLEKESDLTVSGTAEDGTEAVAAAKRLRPEVILLSDEMPGLNPFEAAERIRKTLPRTRLCFLSRIPRDHAIDCALAVEAACYFTTADTPESLVNAIRKVAQGETYFSPDVEERIVNPKRANAIHGVKQSRMATLTAREVQVLRYLAEGLPRKEISKVLGISAKTVARHTANLMTKLEIHDRVVLARFAIREGLVDV</sequence>
<dbReference type="Gene3D" id="3.40.50.2300">
    <property type="match status" value="1"/>
</dbReference>
<keyword evidence="2" id="KW-0238">DNA-binding</keyword>
<evidence type="ECO:0000256" key="1">
    <source>
        <dbReference type="ARBA" id="ARBA00022553"/>
    </source>
</evidence>
<dbReference type="InterPro" id="IPR058245">
    <property type="entry name" value="NreC/VraR/RcsB-like_REC"/>
</dbReference>
<dbReference type="Proteomes" id="UP000317093">
    <property type="component" value="Chromosome"/>
</dbReference>
<accession>A0A518BA55</accession>
<dbReference type="GO" id="GO:0000160">
    <property type="term" value="P:phosphorelay signal transduction system"/>
    <property type="evidence" value="ECO:0007669"/>
    <property type="project" value="InterPro"/>
</dbReference>
<protein>
    <submittedName>
        <fullName evidence="6">Response regulator protein VraR</fullName>
    </submittedName>
</protein>
<dbReference type="OrthoDB" id="275810at2"/>
<dbReference type="PANTHER" id="PTHR43214">
    <property type="entry name" value="TWO-COMPONENT RESPONSE REGULATOR"/>
    <property type="match status" value="1"/>
</dbReference>
<dbReference type="SMART" id="SM00448">
    <property type="entry name" value="REC"/>
    <property type="match status" value="1"/>
</dbReference>
<evidence type="ECO:0000313" key="6">
    <source>
        <dbReference type="EMBL" id="QDU63866.1"/>
    </source>
</evidence>